<dbReference type="EMBL" id="ML996120">
    <property type="protein sequence ID" value="KAF2736962.1"/>
    <property type="molecule type" value="Genomic_DNA"/>
</dbReference>
<gene>
    <name evidence="1" type="ORF">EJ04DRAFT_521590</name>
</gene>
<evidence type="ECO:0000313" key="2">
    <source>
        <dbReference type="Proteomes" id="UP000799444"/>
    </source>
</evidence>
<comment type="caution">
    <text evidence="1">The sequence shown here is derived from an EMBL/GenBank/DDBJ whole genome shotgun (WGS) entry which is preliminary data.</text>
</comment>
<protein>
    <submittedName>
        <fullName evidence="1">Uncharacterized protein</fullName>
    </submittedName>
</protein>
<organism evidence="1 2">
    <name type="scientific">Polyplosphaeria fusca</name>
    <dbReference type="NCBI Taxonomy" id="682080"/>
    <lineage>
        <taxon>Eukaryota</taxon>
        <taxon>Fungi</taxon>
        <taxon>Dikarya</taxon>
        <taxon>Ascomycota</taxon>
        <taxon>Pezizomycotina</taxon>
        <taxon>Dothideomycetes</taxon>
        <taxon>Pleosporomycetidae</taxon>
        <taxon>Pleosporales</taxon>
        <taxon>Tetraplosphaeriaceae</taxon>
        <taxon>Polyplosphaeria</taxon>
    </lineage>
</organism>
<sequence length="143" mass="15393">MLSMLGSAKVLVGKNDMRDYRGARVKRTMVTAIKCISGDGKEHFTPLYSAAREKAFTAKNAKAGFAASGLFPFNPDRILKSIPQPVPELTTSAANTIIVAPSLQEDVPQTPTMPVSSEGLVSLQNLIMKQDANALEEKSKQSL</sequence>
<evidence type="ECO:0000313" key="1">
    <source>
        <dbReference type="EMBL" id="KAF2736962.1"/>
    </source>
</evidence>
<dbReference type="OrthoDB" id="4357141at2759"/>
<name>A0A9P4V213_9PLEO</name>
<proteinExistence type="predicted"/>
<dbReference type="AlphaFoldDB" id="A0A9P4V213"/>
<reference evidence="1" key="1">
    <citation type="journal article" date="2020" name="Stud. Mycol.">
        <title>101 Dothideomycetes genomes: a test case for predicting lifestyles and emergence of pathogens.</title>
        <authorList>
            <person name="Haridas S."/>
            <person name="Albert R."/>
            <person name="Binder M."/>
            <person name="Bloem J."/>
            <person name="Labutti K."/>
            <person name="Salamov A."/>
            <person name="Andreopoulos B."/>
            <person name="Baker S."/>
            <person name="Barry K."/>
            <person name="Bills G."/>
            <person name="Bluhm B."/>
            <person name="Cannon C."/>
            <person name="Castanera R."/>
            <person name="Culley D."/>
            <person name="Daum C."/>
            <person name="Ezra D."/>
            <person name="Gonzalez J."/>
            <person name="Henrissat B."/>
            <person name="Kuo A."/>
            <person name="Liang C."/>
            <person name="Lipzen A."/>
            <person name="Lutzoni F."/>
            <person name="Magnuson J."/>
            <person name="Mondo S."/>
            <person name="Nolan M."/>
            <person name="Ohm R."/>
            <person name="Pangilinan J."/>
            <person name="Park H.-J."/>
            <person name="Ramirez L."/>
            <person name="Alfaro M."/>
            <person name="Sun H."/>
            <person name="Tritt A."/>
            <person name="Yoshinaga Y."/>
            <person name="Zwiers L.-H."/>
            <person name="Turgeon B."/>
            <person name="Goodwin S."/>
            <person name="Spatafora J."/>
            <person name="Crous P."/>
            <person name="Grigoriev I."/>
        </authorList>
    </citation>
    <scope>NUCLEOTIDE SEQUENCE</scope>
    <source>
        <strain evidence="1">CBS 125425</strain>
    </source>
</reference>
<accession>A0A9P4V213</accession>
<dbReference type="Proteomes" id="UP000799444">
    <property type="component" value="Unassembled WGS sequence"/>
</dbReference>
<keyword evidence="2" id="KW-1185">Reference proteome</keyword>